<dbReference type="EMBL" id="RKHO01000001">
    <property type="protein sequence ID" value="ROR92409.1"/>
    <property type="molecule type" value="Genomic_DNA"/>
</dbReference>
<keyword evidence="3 7" id="KW-0812">Transmembrane</keyword>
<dbReference type="AlphaFoldDB" id="A0A3N2CY13"/>
<evidence type="ECO:0000313" key="8">
    <source>
        <dbReference type="EMBL" id="ROR92409.1"/>
    </source>
</evidence>
<evidence type="ECO:0000256" key="2">
    <source>
        <dbReference type="ARBA" id="ARBA00022475"/>
    </source>
</evidence>
<feature type="transmembrane region" description="Helical" evidence="7">
    <location>
        <begin position="356"/>
        <end position="379"/>
    </location>
</feature>
<sequence>MSEASGPPPADTPAPDTRAPGTPGLSRASLVAGSGLLVLGISASVFLVVTARMVGPVAFTGVAVLWTLVYTVGIGVFLPFEQELSRAASVRLARGEGAGALLRLSALVALGVLAALVVLVVAAMLVPAVRDPLLDGSWAYAAGLLVAVAGLGLQYLQRGSFSATGDFVGYGAQQGVEGVVRTVACLVLAAAGVDDPRAYVAVLALSPHVSVVALAGRLRRTTGTAGGPAHWHELRGRFGWLLVATLGSQALANLAAPAVRVLSSPREVEAAGNFLSALTIARIPLLLFAAVQAALLPRLVRAREAGDRREFGQQLRVVLAATAAVGLAGVLGVAVLGPWVLRLLFGPAFGLPRSDLVLLALSAGVLMLGLALQSAVVALDDHRGSALAWVAGVAVFLAVLVVPAPVLLRVELALVVGSVAVVALLGTAVRRHLADLAVSGRRN</sequence>
<keyword evidence="5 7" id="KW-0472">Membrane</keyword>
<feature type="compositionally biased region" description="Low complexity" evidence="6">
    <location>
        <begin position="13"/>
        <end position="22"/>
    </location>
</feature>
<gene>
    <name evidence="8" type="ORF">EDD33_3299</name>
</gene>
<accession>A0A3N2CY13</accession>
<feature type="compositionally biased region" description="Pro residues" evidence="6">
    <location>
        <begin position="1"/>
        <end position="12"/>
    </location>
</feature>
<dbReference type="InterPro" id="IPR050833">
    <property type="entry name" value="Poly_Biosynth_Transport"/>
</dbReference>
<feature type="transmembrane region" description="Helical" evidence="7">
    <location>
        <begin position="101"/>
        <end position="126"/>
    </location>
</feature>
<comment type="subcellular location">
    <subcellularLocation>
        <location evidence="1">Cell membrane</location>
        <topology evidence="1">Multi-pass membrane protein</topology>
    </subcellularLocation>
</comment>
<dbReference type="OrthoDB" id="5241534at2"/>
<evidence type="ECO:0000256" key="3">
    <source>
        <dbReference type="ARBA" id="ARBA00022692"/>
    </source>
</evidence>
<dbReference type="Proteomes" id="UP000281738">
    <property type="component" value="Unassembled WGS sequence"/>
</dbReference>
<protein>
    <submittedName>
        <fullName evidence="8">O-antigen/teichoic acid export membrane protein</fullName>
    </submittedName>
</protein>
<dbReference type="GO" id="GO:0005886">
    <property type="term" value="C:plasma membrane"/>
    <property type="evidence" value="ECO:0007669"/>
    <property type="project" value="UniProtKB-SubCell"/>
</dbReference>
<feature type="transmembrane region" description="Helical" evidence="7">
    <location>
        <begin position="199"/>
        <end position="218"/>
    </location>
</feature>
<evidence type="ECO:0000313" key="9">
    <source>
        <dbReference type="Proteomes" id="UP000281738"/>
    </source>
</evidence>
<feature type="transmembrane region" description="Helical" evidence="7">
    <location>
        <begin position="386"/>
        <end position="406"/>
    </location>
</feature>
<proteinExistence type="predicted"/>
<feature type="transmembrane region" description="Helical" evidence="7">
    <location>
        <begin position="138"/>
        <end position="156"/>
    </location>
</feature>
<feature type="transmembrane region" description="Helical" evidence="7">
    <location>
        <begin position="57"/>
        <end position="80"/>
    </location>
</feature>
<feature type="region of interest" description="Disordered" evidence="6">
    <location>
        <begin position="1"/>
        <end position="22"/>
    </location>
</feature>
<dbReference type="PANTHER" id="PTHR30250">
    <property type="entry name" value="PST FAMILY PREDICTED COLANIC ACID TRANSPORTER"/>
    <property type="match status" value="1"/>
</dbReference>
<dbReference type="PANTHER" id="PTHR30250:SF11">
    <property type="entry name" value="O-ANTIGEN TRANSPORTER-RELATED"/>
    <property type="match status" value="1"/>
</dbReference>
<name>A0A3N2CY13_9ACTN</name>
<dbReference type="RefSeq" id="WP_148077115.1">
    <property type="nucleotide sequence ID" value="NZ_RKHO01000001.1"/>
</dbReference>
<feature type="transmembrane region" description="Helical" evidence="7">
    <location>
        <begin position="317"/>
        <end position="336"/>
    </location>
</feature>
<keyword evidence="4 7" id="KW-1133">Transmembrane helix</keyword>
<keyword evidence="9" id="KW-1185">Reference proteome</keyword>
<feature type="transmembrane region" description="Helical" evidence="7">
    <location>
        <begin position="28"/>
        <end position="51"/>
    </location>
</feature>
<reference evidence="8 9" key="1">
    <citation type="submission" date="2018-11" db="EMBL/GenBank/DDBJ databases">
        <title>Sequencing the genomes of 1000 actinobacteria strains.</title>
        <authorList>
            <person name="Klenk H.-P."/>
        </authorList>
    </citation>
    <scope>NUCLEOTIDE SEQUENCE [LARGE SCALE GENOMIC DNA]</scope>
    <source>
        <strain evidence="8 9">DSM 12652</strain>
    </source>
</reference>
<feature type="transmembrane region" description="Helical" evidence="7">
    <location>
        <begin position="412"/>
        <end position="433"/>
    </location>
</feature>
<evidence type="ECO:0000256" key="4">
    <source>
        <dbReference type="ARBA" id="ARBA00022989"/>
    </source>
</evidence>
<feature type="transmembrane region" description="Helical" evidence="7">
    <location>
        <begin position="238"/>
        <end position="262"/>
    </location>
</feature>
<evidence type="ECO:0000256" key="5">
    <source>
        <dbReference type="ARBA" id="ARBA00023136"/>
    </source>
</evidence>
<organism evidence="8 9">
    <name type="scientific">Nocardioides aurantiacus</name>
    <dbReference type="NCBI Taxonomy" id="86796"/>
    <lineage>
        <taxon>Bacteria</taxon>
        <taxon>Bacillati</taxon>
        <taxon>Actinomycetota</taxon>
        <taxon>Actinomycetes</taxon>
        <taxon>Propionibacteriales</taxon>
        <taxon>Nocardioidaceae</taxon>
        <taxon>Nocardioides</taxon>
    </lineage>
</organism>
<comment type="caution">
    <text evidence="8">The sequence shown here is derived from an EMBL/GenBank/DDBJ whole genome shotgun (WGS) entry which is preliminary data.</text>
</comment>
<evidence type="ECO:0000256" key="1">
    <source>
        <dbReference type="ARBA" id="ARBA00004651"/>
    </source>
</evidence>
<keyword evidence="2" id="KW-1003">Cell membrane</keyword>
<evidence type="ECO:0000256" key="7">
    <source>
        <dbReference type="SAM" id="Phobius"/>
    </source>
</evidence>
<feature type="transmembrane region" description="Helical" evidence="7">
    <location>
        <begin position="274"/>
        <end position="296"/>
    </location>
</feature>
<evidence type="ECO:0000256" key="6">
    <source>
        <dbReference type="SAM" id="MobiDB-lite"/>
    </source>
</evidence>